<dbReference type="OrthoDB" id="9811395at2"/>
<dbReference type="InterPro" id="IPR011041">
    <property type="entry name" value="Quinoprot_gluc/sorb_DH_b-prop"/>
</dbReference>
<sequence>MNNRIILFAHTLLLTGLLLSCGQSKKAESDENTATTTEQPETAQSPDLPEPSESSKHFSNVIGWKDGQMPKAPDGFVVTEYARDLKNPRRTYVLPNGDVLVVESQTEKKGVVKKVVAAVSGQAKAGAVGESANRITLLRDANKDGKPEIRETFLADLNQPFGVVLIGNTLYVANTDGVLKFPYQPGQTKITAKGTPILPLPAGGYNNHWTRNLLANADGSKIYVSVGSGSNVGENGMEHEVKRAAILEINPDGSGERIYASGLRNPVGMDWAPGTNTLWTAVNERDELGDELVPDYITSVKEGAFYGWPYSYFGQNEDPRRKGERPDLVKKAIVPDVAVGSHTASLGLAFYDKTAFPEKYRNGAFVGQHGSWNRSAFSGYKVLFVPFQNGKPSGKPEDFLTGFIANDKDVFGRPVGLSVLPDGSLLVADDAGNRIWRVSATR</sequence>
<dbReference type="Pfam" id="PF22807">
    <property type="entry name" value="TrAA12"/>
    <property type="match status" value="2"/>
</dbReference>
<dbReference type="Gene3D" id="2.120.10.30">
    <property type="entry name" value="TolB, C-terminal domain"/>
    <property type="match status" value="1"/>
</dbReference>
<evidence type="ECO:0000313" key="5">
    <source>
        <dbReference type="Proteomes" id="UP000253383"/>
    </source>
</evidence>
<dbReference type="EMBL" id="QOWE01000012">
    <property type="protein sequence ID" value="RCR68603.1"/>
    <property type="molecule type" value="Genomic_DNA"/>
</dbReference>
<dbReference type="AlphaFoldDB" id="A0A368JPT6"/>
<proteinExistence type="predicted"/>
<feature type="domain" description="Pyrroloquinoline quinone-dependent pyranose dehydrogenase beta-propeller" evidence="3">
    <location>
        <begin position="332"/>
        <end position="439"/>
    </location>
</feature>
<evidence type="ECO:0000256" key="1">
    <source>
        <dbReference type="SAM" id="MobiDB-lite"/>
    </source>
</evidence>
<evidence type="ECO:0000256" key="2">
    <source>
        <dbReference type="SAM" id="SignalP"/>
    </source>
</evidence>
<dbReference type="PANTHER" id="PTHR19328:SF55">
    <property type="entry name" value="BLR6566 PROTEIN"/>
    <property type="match status" value="1"/>
</dbReference>
<keyword evidence="2" id="KW-0732">Signal</keyword>
<dbReference type="RefSeq" id="WP_114407022.1">
    <property type="nucleotide sequence ID" value="NZ_QOWE01000012.1"/>
</dbReference>
<dbReference type="PROSITE" id="PS51257">
    <property type="entry name" value="PROKAR_LIPOPROTEIN"/>
    <property type="match status" value="1"/>
</dbReference>
<feature type="region of interest" description="Disordered" evidence="1">
    <location>
        <begin position="28"/>
        <end position="58"/>
    </location>
</feature>
<dbReference type="SUPFAM" id="SSF50952">
    <property type="entry name" value="Soluble quinoprotein glucose dehydrogenase"/>
    <property type="match status" value="1"/>
</dbReference>
<evidence type="ECO:0000259" key="3">
    <source>
        <dbReference type="Pfam" id="PF22807"/>
    </source>
</evidence>
<reference evidence="4 5" key="1">
    <citation type="submission" date="2018-07" db="EMBL/GenBank/DDBJ databases">
        <title>Genome analysis of Larkinella rosea.</title>
        <authorList>
            <person name="Zhou Z."/>
            <person name="Wang G."/>
        </authorList>
    </citation>
    <scope>NUCLEOTIDE SEQUENCE [LARGE SCALE GENOMIC DNA]</scope>
    <source>
        <strain evidence="5">zzj9</strain>
    </source>
</reference>
<organism evidence="4 5">
    <name type="scientific">Larkinella punicea</name>
    <dbReference type="NCBI Taxonomy" id="2315727"/>
    <lineage>
        <taxon>Bacteria</taxon>
        <taxon>Pseudomonadati</taxon>
        <taxon>Bacteroidota</taxon>
        <taxon>Cytophagia</taxon>
        <taxon>Cytophagales</taxon>
        <taxon>Spirosomataceae</taxon>
        <taxon>Larkinella</taxon>
    </lineage>
</organism>
<feature type="signal peptide" evidence="2">
    <location>
        <begin position="1"/>
        <end position="26"/>
    </location>
</feature>
<evidence type="ECO:0000313" key="4">
    <source>
        <dbReference type="EMBL" id="RCR68603.1"/>
    </source>
</evidence>
<accession>A0A368JPT6</accession>
<comment type="caution">
    <text evidence="4">The sequence shown here is derived from an EMBL/GenBank/DDBJ whole genome shotgun (WGS) entry which is preliminary data.</text>
</comment>
<feature type="chain" id="PRO_5016596971" evidence="2">
    <location>
        <begin position="27"/>
        <end position="442"/>
    </location>
</feature>
<feature type="compositionally biased region" description="Low complexity" evidence="1">
    <location>
        <begin position="33"/>
        <end position="46"/>
    </location>
</feature>
<feature type="domain" description="Pyrroloquinoline quinone-dependent pyranose dehydrogenase beta-propeller" evidence="3">
    <location>
        <begin position="71"/>
        <end position="289"/>
    </location>
</feature>
<name>A0A368JPT6_9BACT</name>
<gene>
    <name evidence="4" type="ORF">DUE52_15940</name>
</gene>
<dbReference type="Proteomes" id="UP000253383">
    <property type="component" value="Unassembled WGS sequence"/>
</dbReference>
<dbReference type="InterPro" id="IPR054539">
    <property type="entry name" value="Beta-prop_PDH"/>
</dbReference>
<protein>
    <submittedName>
        <fullName evidence="4">Sorbosone dehydrogenase family protein</fullName>
    </submittedName>
</protein>
<dbReference type="PANTHER" id="PTHR19328">
    <property type="entry name" value="HEDGEHOG-INTERACTING PROTEIN"/>
    <property type="match status" value="1"/>
</dbReference>
<dbReference type="InterPro" id="IPR011042">
    <property type="entry name" value="6-blade_b-propeller_TolB-like"/>
</dbReference>
<keyword evidence="5" id="KW-1185">Reference proteome</keyword>